<reference evidence="3 4" key="1">
    <citation type="submission" date="2019-02" db="EMBL/GenBank/DDBJ databases">
        <title>Deep-cultivation of Planctomycetes and their phenomic and genomic characterization uncovers novel biology.</title>
        <authorList>
            <person name="Wiegand S."/>
            <person name="Jogler M."/>
            <person name="Boedeker C."/>
            <person name="Pinto D."/>
            <person name="Vollmers J."/>
            <person name="Rivas-Marin E."/>
            <person name="Kohn T."/>
            <person name="Peeters S.H."/>
            <person name="Heuer A."/>
            <person name="Rast P."/>
            <person name="Oberbeckmann S."/>
            <person name="Bunk B."/>
            <person name="Jeske O."/>
            <person name="Meyerdierks A."/>
            <person name="Storesund J.E."/>
            <person name="Kallscheuer N."/>
            <person name="Luecker S."/>
            <person name="Lage O.M."/>
            <person name="Pohl T."/>
            <person name="Merkel B.J."/>
            <person name="Hornburger P."/>
            <person name="Mueller R.-W."/>
            <person name="Bruemmer F."/>
            <person name="Labrenz M."/>
            <person name="Spormann A.M."/>
            <person name="Op Den Camp H."/>
            <person name="Overmann J."/>
            <person name="Amann R."/>
            <person name="Jetten M.S.M."/>
            <person name="Mascher T."/>
            <person name="Medema M.H."/>
            <person name="Devos D.P."/>
            <person name="Kaster A.-K."/>
            <person name="Ovreas L."/>
            <person name="Rohde M."/>
            <person name="Galperin M.Y."/>
            <person name="Jogler C."/>
        </authorList>
    </citation>
    <scope>NUCLEOTIDE SEQUENCE [LARGE SCALE GENOMIC DNA]</scope>
    <source>
        <strain evidence="3 4">Pla111</strain>
    </source>
</reference>
<dbReference type="Proteomes" id="UP000318995">
    <property type="component" value="Unassembled WGS sequence"/>
</dbReference>
<dbReference type="EMBL" id="SJPH01000006">
    <property type="protein sequence ID" value="TWT42739.1"/>
    <property type="molecule type" value="Genomic_DNA"/>
</dbReference>
<proteinExistence type="predicted"/>
<comment type="caution">
    <text evidence="3">The sequence shown here is derived from an EMBL/GenBank/DDBJ whole genome shotgun (WGS) entry which is preliminary data.</text>
</comment>
<keyword evidence="4" id="KW-1185">Reference proteome</keyword>
<protein>
    <submittedName>
        <fullName evidence="3">CHAT domain protein</fullName>
    </submittedName>
</protein>
<keyword evidence="1" id="KW-0732">Signal</keyword>
<evidence type="ECO:0000313" key="3">
    <source>
        <dbReference type="EMBL" id="TWT42739.1"/>
    </source>
</evidence>
<sequence length="972" mass="105235" precursor="true">MNRLRRRCSAYLPFRALLALPILALLAAVPLAAQTGRAIPGAGYFAALDDLYAADYTRAERGFVSELRGGIKTTEARWIDSICYFTMLGETYFVQGAHAAALDQFDQAIDLFMANRAWLTTVQLNQPVREDLNLPRRMPAWARPLRAARYCDVPATFLATIGRIDNSQQAQQGGIIQAAQFWQLDAQELARCVAWSIYRRGELLGPLAPYDARQKAVSDLVARGGLAPATAWSNAWVNLWQGVAALSLESPKTALPHLQQATQMGPFDHPLTGIALLAQGRLALEAQQAVAPQLLHDAAMAGVAYEDYLVVAEAVRYAHQLQLSIDPRPLPWLEPMAAWCTQRGLDETAIRCRLALSECALEARRPADAAALLRGVMGRNRFVGRGPLGREAERLSLIVAAQQGAGAKAELQAAQLITKQRSYSLRGYRRGIADAAIESGLLSPRNAERVYERLLADPSAADWRDDPLDTLADLADESTNSFDRWFAAATVRRSAETMLAVAEQQSRRRFLAGQPLGGRVLSLRLLLETSAEALGDKAVDAKGAILDRRRDFVEFSARAEPLLAKLKLAAGSARDQRDWEATLDAREAILTQIALSRLPTPLVAAPSAGKEITKQLTPGSAILLLRVGAGEVFGMAVSPTGVEAWRIGDERETNRQLVAVLKLIAGVGRQQRWTVAALVDTAWRDASAELAGLLLSGAPAEIRSADHLTIIPDASLWHTPWPALMVGDETKGLAPLIEQRSFALAPTLGHALKPSGERRRLETTGVIGFLPGADAPQDPIAQRAPGAVVIEAKPAASPAALKTLLDAAIISIDQDLEIEAPLALRLLPAGRGRFATLEGWTRLPTVAPTMVVLTGLHSAAEDLQAALRSRKRGTRRIGDEVFHAVCSLLAPGTSTVLMSQWSSGGLHERELIAEFMVGVRSLPPGEAWRRSVELNRTRLLNLGAEPRVSAEEAEAGVDGSHPLFWCGFLLVD</sequence>
<dbReference type="OrthoDB" id="220906at2"/>
<name>A0A5C5VYD2_9BACT</name>
<accession>A0A5C5VYD2</accession>
<dbReference type="Pfam" id="PF12770">
    <property type="entry name" value="CHAT"/>
    <property type="match status" value="1"/>
</dbReference>
<organism evidence="3 4">
    <name type="scientific">Botrimarina hoheduenensis</name>
    <dbReference type="NCBI Taxonomy" id="2528000"/>
    <lineage>
        <taxon>Bacteria</taxon>
        <taxon>Pseudomonadati</taxon>
        <taxon>Planctomycetota</taxon>
        <taxon>Planctomycetia</taxon>
        <taxon>Pirellulales</taxon>
        <taxon>Lacipirellulaceae</taxon>
        <taxon>Botrimarina</taxon>
    </lineage>
</organism>
<feature type="signal peptide" evidence="1">
    <location>
        <begin position="1"/>
        <end position="27"/>
    </location>
</feature>
<gene>
    <name evidence="3" type="ORF">Pla111_27120</name>
</gene>
<dbReference type="InterPro" id="IPR024983">
    <property type="entry name" value="CHAT_dom"/>
</dbReference>
<feature type="chain" id="PRO_5023085304" evidence="1">
    <location>
        <begin position="28"/>
        <end position="972"/>
    </location>
</feature>
<dbReference type="AlphaFoldDB" id="A0A5C5VYD2"/>
<evidence type="ECO:0000313" key="4">
    <source>
        <dbReference type="Proteomes" id="UP000318995"/>
    </source>
</evidence>
<feature type="domain" description="CHAT" evidence="2">
    <location>
        <begin position="690"/>
        <end position="970"/>
    </location>
</feature>
<evidence type="ECO:0000259" key="2">
    <source>
        <dbReference type="Pfam" id="PF12770"/>
    </source>
</evidence>
<dbReference type="RefSeq" id="WP_146574935.1">
    <property type="nucleotide sequence ID" value="NZ_SJPH01000006.1"/>
</dbReference>
<evidence type="ECO:0000256" key="1">
    <source>
        <dbReference type="SAM" id="SignalP"/>
    </source>
</evidence>